<feature type="non-terminal residue" evidence="1">
    <location>
        <position position="1"/>
    </location>
</feature>
<reference evidence="1 2" key="1">
    <citation type="submission" date="2021-06" db="EMBL/GenBank/DDBJ databases">
        <authorList>
            <person name="Kallberg Y."/>
            <person name="Tangrot J."/>
            <person name="Rosling A."/>
        </authorList>
    </citation>
    <scope>NUCLEOTIDE SEQUENCE [LARGE SCALE GENOMIC DNA]</scope>
    <source>
        <strain evidence="1 2">120-4 pot B 10/14</strain>
    </source>
</reference>
<name>A0ABN7XN59_GIGMA</name>
<protein>
    <submittedName>
        <fullName evidence="1">10242_t:CDS:1</fullName>
    </submittedName>
</protein>
<feature type="non-terminal residue" evidence="1">
    <location>
        <position position="80"/>
    </location>
</feature>
<proteinExistence type="predicted"/>
<dbReference type="EMBL" id="CAJVQB010153360">
    <property type="protein sequence ID" value="CAG8855808.1"/>
    <property type="molecule type" value="Genomic_DNA"/>
</dbReference>
<evidence type="ECO:0000313" key="1">
    <source>
        <dbReference type="EMBL" id="CAG8855808.1"/>
    </source>
</evidence>
<gene>
    <name evidence="1" type="ORF">GMARGA_LOCUS44629</name>
</gene>
<accession>A0ABN7XN59</accession>
<dbReference type="Proteomes" id="UP000789901">
    <property type="component" value="Unassembled WGS sequence"/>
</dbReference>
<organism evidence="1 2">
    <name type="scientific">Gigaspora margarita</name>
    <dbReference type="NCBI Taxonomy" id="4874"/>
    <lineage>
        <taxon>Eukaryota</taxon>
        <taxon>Fungi</taxon>
        <taxon>Fungi incertae sedis</taxon>
        <taxon>Mucoromycota</taxon>
        <taxon>Glomeromycotina</taxon>
        <taxon>Glomeromycetes</taxon>
        <taxon>Diversisporales</taxon>
        <taxon>Gigasporaceae</taxon>
        <taxon>Gigaspora</taxon>
    </lineage>
</organism>
<evidence type="ECO:0000313" key="2">
    <source>
        <dbReference type="Proteomes" id="UP000789901"/>
    </source>
</evidence>
<keyword evidence="2" id="KW-1185">Reference proteome</keyword>
<comment type="caution">
    <text evidence="1">The sequence shown here is derived from an EMBL/GenBank/DDBJ whole genome shotgun (WGS) entry which is preliminary data.</text>
</comment>
<sequence length="80" mass="9810">AWLQFAKYRPPKYIRERLLIPGYEINSKDHWENFVFRIKNNLTSHKRIDNHPKYWDFKVQVAYFPTLTKKNQSAKDAQDR</sequence>